<reference evidence="4 5" key="1">
    <citation type="submission" date="2020-08" db="EMBL/GenBank/DDBJ databases">
        <title>Edaphobacter telluris sp. nov. and Acidobacterium dinghuensis sp. nov., two acidobacteria isolated from forest soil.</title>
        <authorList>
            <person name="Fu J."/>
            <person name="Qiu L."/>
        </authorList>
    </citation>
    <scope>NUCLEOTIDE SEQUENCE [LARGE SCALE GENOMIC DNA]</scope>
    <source>
        <strain evidence="4">4Y35</strain>
    </source>
</reference>
<sequence>MKIQRRDFLRSALGAAAASVLSSCSSTLRSPAGATLPSPESSGIEHIIVVMMENRSFDHFLGWLPNADGKQAGLSYVDQTDATQYTHPLTGDFTGCGHIQPDHSYQGGRIQYNAGKMDGFLRSGNDTFSIGYYQEQDLIFFGAMARQYTTLDRYFCAFMGPTAPNRIFLHAAQTDRIGNTAGVCELETIWDRISDAKVSGRCYSQVLNLWGSEYSDYIYSYEDYLNDAAASQLPAVSFVDAPYSPQMGAVDDHPFADIRNGDAFLSQTYHALVNSPCWPNSVLIVTFDEWGGFFDHVPPPRVAAPNTIDTDLIDGRALLGLRVPTVIVSPFSAGSSLSPRINSTVFDHTSVLKFIEWRWNLQPLTARDASTDIGNLASVLDFANPRIKVPSLPVKLPVAKSPCDDSSGD</sequence>
<dbReference type="GO" id="GO:0034480">
    <property type="term" value="F:phosphatidylcholine phospholipase C activity"/>
    <property type="evidence" value="ECO:0007669"/>
    <property type="project" value="UniProtKB-EC"/>
</dbReference>
<dbReference type="InterPro" id="IPR007312">
    <property type="entry name" value="Phosphoesterase"/>
</dbReference>
<dbReference type="AlphaFoldDB" id="A0A7G8BN15"/>
<dbReference type="CDD" id="cd16013">
    <property type="entry name" value="AcpA"/>
    <property type="match status" value="1"/>
</dbReference>
<dbReference type="InterPro" id="IPR006311">
    <property type="entry name" value="TAT_signal"/>
</dbReference>
<dbReference type="PANTHER" id="PTHR31956:SF1">
    <property type="entry name" value="NON-SPECIFIC PHOSPHOLIPASE C1"/>
    <property type="match status" value="1"/>
</dbReference>
<dbReference type="PROSITE" id="PS51257">
    <property type="entry name" value="PROKAR_LIPOPROTEIN"/>
    <property type="match status" value="1"/>
</dbReference>
<name>A0A7G8BN15_9BACT</name>
<dbReference type="Proteomes" id="UP000515312">
    <property type="component" value="Chromosome"/>
</dbReference>
<proteinExistence type="inferred from homology"/>
<dbReference type="PANTHER" id="PTHR31956">
    <property type="entry name" value="NON-SPECIFIC PHOSPHOLIPASE C4-RELATED"/>
    <property type="match status" value="1"/>
</dbReference>
<gene>
    <name evidence="4" type="ORF">H7849_08525</name>
</gene>
<evidence type="ECO:0000256" key="3">
    <source>
        <dbReference type="ARBA" id="ARBA00022801"/>
    </source>
</evidence>
<dbReference type="RefSeq" id="WP_186745691.1">
    <property type="nucleotide sequence ID" value="NZ_CP060394.1"/>
</dbReference>
<dbReference type="Gene3D" id="3.40.720.10">
    <property type="entry name" value="Alkaline Phosphatase, subunit A"/>
    <property type="match status" value="2"/>
</dbReference>
<dbReference type="PROSITE" id="PS51318">
    <property type="entry name" value="TAT"/>
    <property type="match status" value="1"/>
</dbReference>
<dbReference type="InterPro" id="IPR017850">
    <property type="entry name" value="Alkaline_phosphatase_core_sf"/>
</dbReference>
<dbReference type="EC" id="3.1.4.3" evidence="2"/>
<evidence type="ECO:0000256" key="1">
    <source>
        <dbReference type="ARBA" id="ARBA00009717"/>
    </source>
</evidence>
<comment type="similarity">
    <text evidence="1">Belongs to the bacterial phospholipase C family.</text>
</comment>
<keyword evidence="5" id="KW-1185">Reference proteome</keyword>
<evidence type="ECO:0000313" key="4">
    <source>
        <dbReference type="EMBL" id="QNI33935.1"/>
    </source>
</evidence>
<organism evidence="4 5">
    <name type="scientific">Alloacidobacterium dinghuense</name>
    <dbReference type="NCBI Taxonomy" id="2763107"/>
    <lineage>
        <taxon>Bacteria</taxon>
        <taxon>Pseudomonadati</taxon>
        <taxon>Acidobacteriota</taxon>
        <taxon>Terriglobia</taxon>
        <taxon>Terriglobales</taxon>
        <taxon>Acidobacteriaceae</taxon>
        <taxon>Alloacidobacterium</taxon>
    </lineage>
</organism>
<evidence type="ECO:0000313" key="5">
    <source>
        <dbReference type="Proteomes" id="UP000515312"/>
    </source>
</evidence>
<dbReference type="Pfam" id="PF04185">
    <property type="entry name" value="Phosphoesterase"/>
    <property type="match status" value="2"/>
</dbReference>
<keyword evidence="3" id="KW-0378">Hydrolase</keyword>
<protein>
    <recommendedName>
        <fullName evidence="2">phospholipase C</fullName>
        <ecNumber evidence="2">3.1.4.3</ecNumber>
    </recommendedName>
</protein>
<dbReference type="EMBL" id="CP060394">
    <property type="protein sequence ID" value="QNI33935.1"/>
    <property type="molecule type" value="Genomic_DNA"/>
</dbReference>
<accession>A0A7G8BN15</accession>
<evidence type="ECO:0000256" key="2">
    <source>
        <dbReference type="ARBA" id="ARBA00012018"/>
    </source>
</evidence>
<dbReference type="KEGG" id="adin:H7849_08525"/>